<dbReference type="KEGG" id="cac:CA_C2484"/>
<organism evidence="8 9">
    <name type="scientific">Clostridium acetobutylicum (strain ATCC 824 / DSM 792 / JCM 1419 / IAM 19013 / LMG 5710 / NBRC 13948 / NRRL B-527 / VKM B-1787 / 2291 / W)</name>
    <dbReference type="NCBI Taxonomy" id="272562"/>
    <lineage>
        <taxon>Bacteria</taxon>
        <taxon>Bacillati</taxon>
        <taxon>Bacillota</taxon>
        <taxon>Clostridia</taxon>
        <taxon>Eubacteriales</taxon>
        <taxon>Clostridiaceae</taxon>
        <taxon>Clostridium</taxon>
    </lineage>
</organism>
<sequence>MRIIGLRTLKTALGAAIAIIIAEFLGLKYAAAAGIITILSVQNTKKTSIIIAFQRLASTLLALIISCIIFMIFGYNPISFGVYLAIFIPLTVLFKLTEGIAVSSVLVTHILVEKTISVFWLKNELLLMVVGAGIAILLNTYMPKIDKRIKENQIEIENLMKKILLNMARELRGEAIQTENLSLFSELSKAIKSGSERAYRNLNNNIIVSDKYYVMYMEMRNMQFEILKYMRNHFTKFYMSFEQTKLVADITEKIGEQLHEENPVDTLIEDLRELFKTFKEQKLPETREEFENRALLFQFLNDLEYFLEIKRKFIKNKVSV</sequence>
<dbReference type="OrthoDB" id="357521at2"/>
<dbReference type="Proteomes" id="UP000000814">
    <property type="component" value="Chromosome"/>
</dbReference>
<dbReference type="InterPro" id="IPR021062">
    <property type="entry name" value="ArAE_1_C"/>
</dbReference>
<dbReference type="InterPro" id="IPR038323">
    <property type="entry name" value="ArAE_1_C_sf"/>
</dbReference>
<proteinExistence type="predicted"/>
<dbReference type="PANTHER" id="PTHR40064:SF1">
    <property type="entry name" value="MEMBRANE PROTEIN"/>
    <property type="match status" value="1"/>
</dbReference>
<name>Q97G85_CLOAB</name>
<reference evidence="8 9" key="1">
    <citation type="journal article" date="2001" name="J. Bacteriol.">
        <title>Genome sequence and comparative analysis of the solvent-producing bacterium Clostridium acetobutylicum.</title>
        <authorList>
            <person name="Nolling J."/>
            <person name="Breton G."/>
            <person name="Omelchenko M.V."/>
            <person name="Makarova K.S."/>
            <person name="Zeng Q."/>
            <person name="Gibson R."/>
            <person name="Lee H.M."/>
            <person name="Dubois J."/>
            <person name="Qiu D."/>
            <person name="Hitti J."/>
            <person name="Wolf Y.I."/>
            <person name="Tatusov R.L."/>
            <person name="Sabathe F."/>
            <person name="Doucette-Stamm L."/>
            <person name="Soucaille P."/>
            <person name="Daly M.J."/>
            <person name="Bennett G.N."/>
            <person name="Koonin E.V."/>
            <person name="Smith D.R."/>
        </authorList>
    </citation>
    <scope>NUCLEOTIDE SEQUENCE [LARGE SCALE GENOMIC DNA]</scope>
    <source>
        <strain evidence="9">ATCC 824 / DSM 792 / JCM 1419 / LMG 5710 / VKM B-1787</strain>
    </source>
</reference>
<dbReference type="InterPro" id="IPR010343">
    <property type="entry name" value="ArAE_1"/>
</dbReference>
<evidence type="ECO:0000256" key="6">
    <source>
        <dbReference type="SAM" id="Phobius"/>
    </source>
</evidence>
<dbReference type="HOGENOM" id="CLU_067525_0_0_9"/>
<dbReference type="GeneID" id="44998961"/>
<dbReference type="PATRIC" id="fig|272562.8.peg.2680"/>
<dbReference type="eggNOG" id="COG4129">
    <property type="taxonomic scope" value="Bacteria"/>
</dbReference>
<feature type="transmembrane region" description="Helical" evidence="6">
    <location>
        <begin position="12"/>
        <end position="39"/>
    </location>
</feature>
<keyword evidence="4 6" id="KW-1133">Transmembrane helix</keyword>
<gene>
    <name evidence="8" type="ordered locus">CA_C2484</name>
</gene>
<feature type="transmembrane region" description="Helical" evidence="6">
    <location>
        <begin position="51"/>
        <end position="73"/>
    </location>
</feature>
<evidence type="ECO:0000256" key="3">
    <source>
        <dbReference type="ARBA" id="ARBA00022692"/>
    </source>
</evidence>
<evidence type="ECO:0000259" key="7">
    <source>
        <dbReference type="Pfam" id="PF11728"/>
    </source>
</evidence>
<dbReference type="Pfam" id="PF06081">
    <property type="entry name" value="ArAE_1"/>
    <property type="match status" value="1"/>
</dbReference>
<comment type="subcellular location">
    <subcellularLocation>
        <location evidence="1">Cell membrane</location>
        <topology evidence="1">Multi-pass membrane protein</topology>
    </subcellularLocation>
</comment>
<keyword evidence="9" id="KW-1185">Reference proteome</keyword>
<evidence type="ECO:0000313" key="8">
    <source>
        <dbReference type="EMBL" id="AAK80438.1"/>
    </source>
</evidence>
<evidence type="ECO:0000256" key="4">
    <source>
        <dbReference type="ARBA" id="ARBA00022989"/>
    </source>
</evidence>
<keyword evidence="2" id="KW-1003">Cell membrane</keyword>
<dbReference type="AlphaFoldDB" id="Q97G85"/>
<feature type="domain" description="Putative aromatic acid exporter C-terminal" evidence="7">
    <location>
        <begin position="146"/>
        <end position="311"/>
    </location>
</feature>
<accession>Q97G85</accession>
<evidence type="ECO:0000256" key="1">
    <source>
        <dbReference type="ARBA" id="ARBA00004651"/>
    </source>
</evidence>
<evidence type="ECO:0000256" key="2">
    <source>
        <dbReference type="ARBA" id="ARBA00022475"/>
    </source>
</evidence>
<dbReference type="RefSeq" id="WP_010965779.1">
    <property type="nucleotide sequence ID" value="NC_003030.1"/>
</dbReference>
<dbReference type="STRING" id="272562.CA_C2484"/>
<dbReference type="InterPro" id="IPR052984">
    <property type="entry name" value="UPF0421"/>
</dbReference>
<dbReference type="PANTHER" id="PTHR40064">
    <property type="entry name" value="MEMBRANE PROTEIN-RELATED"/>
    <property type="match status" value="1"/>
</dbReference>
<dbReference type="Gene3D" id="1.20.120.940">
    <property type="entry name" value="Putative aromatic acid exporter, C-terminal domain"/>
    <property type="match status" value="1"/>
</dbReference>
<dbReference type="GO" id="GO:0005886">
    <property type="term" value="C:plasma membrane"/>
    <property type="evidence" value="ECO:0007669"/>
    <property type="project" value="UniProtKB-SubCell"/>
</dbReference>
<dbReference type="PIR" id="C97206">
    <property type="entry name" value="C97206"/>
</dbReference>
<feature type="transmembrane region" description="Helical" evidence="6">
    <location>
        <begin position="80"/>
        <end position="105"/>
    </location>
</feature>
<dbReference type="EMBL" id="AE001437">
    <property type="protein sequence ID" value="AAK80438.1"/>
    <property type="molecule type" value="Genomic_DNA"/>
</dbReference>
<keyword evidence="3 6" id="KW-0812">Transmembrane</keyword>
<evidence type="ECO:0000313" key="9">
    <source>
        <dbReference type="Proteomes" id="UP000000814"/>
    </source>
</evidence>
<feature type="transmembrane region" description="Helical" evidence="6">
    <location>
        <begin position="125"/>
        <end position="142"/>
    </location>
</feature>
<dbReference type="Pfam" id="PF11728">
    <property type="entry name" value="ArAE_1_C"/>
    <property type="match status" value="1"/>
</dbReference>
<keyword evidence="5 6" id="KW-0472">Membrane</keyword>
<protein>
    <submittedName>
        <fullName evidence="8">Predicted membrane, YQJA B.subtilis ortholog</fullName>
    </submittedName>
</protein>
<evidence type="ECO:0000256" key="5">
    <source>
        <dbReference type="ARBA" id="ARBA00023136"/>
    </source>
</evidence>